<evidence type="ECO:0000256" key="2">
    <source>
        <dbReference type="ARBA" id="ARBA00022840"/>
    </source>
</evidence>
<dbReference type="InterPro" id="IPR008271">
    <property type="entry name" value="Ser/Thr_kinase_AS"/>
</dbReference>
<dbReference type="SMART" id="SM00220">
    <property type="entry name" value="S_TKc"/>
    <property type="match status" value="1"/>
</dbReference>
<dbReference type="SUPFAM" id="SSF56112">
    <property type="entry name" value="Protein kinase-like (PK-like)"/>
    <property type="match status" value="1"/>
</dbReference>
<feature type="region of interest" description="Disordered" evidence="3">
    <location>
        <begin position="404"/>
        <end position="442"/>
    </location>
</feature>
<dbReference type="PANTHER" id="PTHR47989">
    <property type="entry name" value="OS01G0750732 PROTEIN"/>
    <property type="match status" value="1"/>
</dbReference>
<reference evidence="7 8" key="1">
    <citation type="journal article" date="2018" name="Cell">
        <title>The Chara Genome: Secondary Complexity and Implications for Plant Terrestrialization.</title>
        <authorList>
            <person name="Nishiyama T."/>
            <person name="Sakayama H."/>
            <person name="Vries J.D."/>
            <person name="Buschmann H."/>
            <person name="Saint-Marcoux D."/>
            <person name="Ullrich K.K."/>
            <person name="Haas F.B."/>
            <person name="Vanderstraeten L."/>
            <person name="Becker D."/>
            <person name="Lang D."/>
            <person name="Vosolsobe S."/>
            <person name="Rombauts S."/>
            <person name="Wilhelmsson P.K.I."/>
            <person name="Janitza P."/>
            <person name="Kern R."/>
            <person name="Heyl A."/>
            <person name="Rumpler F."/>
            <person name="Villalobos L.I.A.C."/>
            <person name="Clay J.M."/>
            <person name="Skokan R."/>
            <person name="Toyoda A."/>
            <person name="Suzuki Y."/>
            <person name="Kagoshima H."/>
            <person name="Schijlen E."/>
            <person name="Tajeshwar N."/>
            <person name="Catarino B."/>
            <person name="Hetherington A.J."/>
            <person name="Saltykova A."/>
            <person name="Bonnot C."/>
            <person name="Breuninger H."/>
            <person name="Symeonidi A."/>
            <person name="Radhakrishnan G.V."/>
            <person name="Van Nieuwerburgh F."/>
            <person name="Deforce D."/>
            <person name="Chang C."/>
            <person name="Karol K.G."/>
            <person name="Hedrich R."/>
            <person name="Ulvskov P."/>
            <person name="Glockner G."/>
            <person name="Delwiche C.F."/>
            <person name="Petrasek J."/>
            <person name="Van de Peer Y."/>
            <person name="Friml J."/>
            <person name="Beilby M."/>
            <person name="Dolan L."/>
            <person name="Kohara Y."/>
            <person name="Sugano S."/>
            <person name="Fujiyama A."/>
            <person name="Delaux P.-M."/>
            <person name="Quint M."/>
            <person name="TheiBen G."/>
            <person name="Hagemann M."/>
            <person name="Harholt J."/>
            <person name="Dunand C."/>
            <person name="Zachgo S."/>
            <person name="Langdale J."/>
            <person name="Maumus F."/>
            <person name="Straeten D.V.D."/>
            <person name="Gould S.B."/>
            <person name="Rensing S.A."/>
        </authorList>
    </citation>
    <scope>NUCLEOTIDE SEQUENCE [LARGE SCALE GENOMIC DNA]</scope>
    <source>
        <strain evidence="7 8">S276</strain>
    </source>
</reference>
<name>A0A388KLB6_CHABU</name>
<dbReference type="EMBL" id="BFEA01000136">
    <property type="protein sequence ID" value="GBG70788.1"/>
    <property type="molecule type" value="Genomic_DNA"/>
</dbReference>
<sequence>MADFASRIITRLIFALLLSSSSLQRLAEWSPVDRPLINITNANLLTLRAQYAMKFIRTNNYSTANEMPDPVIVHVVLSPKDRSLFIALTNGIWRMSTYQANKPEANAALLAAGSAPEGSFSYFHAMALQDSDSELTGAVLAGNDDTQRTRILHVASRFGLLGGSTLRALSIDANESLTHQLYARDYPSVTATWDSSISSMAIDSSRRILYVSTGVGIHRVNLTYPSGGYSSLQSWIGVDYEDPFSNHYRESDDPEEVRLASAKLGASTIGEAIYFVDQKRHLLGRIRASTGAVHRIAGGTAGRRDGPASEASFSAPQTLAVTHDGCNVFILETQEDWDDPPARLLLITLNASWGKAANVATVASILHGRRMSLDISPESDTLYVGAITDILELGINTSALPRCAAPSEVQRDSMTAQPSSSPSAAASEQQRDSTTARHPSPSASVRAIAMASAGVLLLVVAYSVSLSVVVIRRRRGIFTHRRKRTPPEASITASSEDVKGSGTKWTDNSVSNEASSGMRTAKMGQSPLILRPNSGLKRYSLEETSRARVLSDGQVVAVNMMKDADFLEAARFRQFQAELDVLGSLRHSQICGIVGYWGEEGKSFLVYPFVEGGTLHDRLRLAGYASREQGVVPTMDSISDGSSCTRQKSPLDWKDRLSIARQIASALRYLHEQVDPPVVHRDVKSKNVLLEDQGEGDWTSIRAYLSDSGLAKVGQSVFGAQQAGETVETYHVAGTFGYMAPEYYSSCRLTAKNDVHAFGVLRLEVITGRQAFMNAPRQEERRMEEGEEQPEVATEGNERETNSTEESEESEEVLELAPELWRTGLSEGSRQDK</sequence>
<dbReference type="Pfam" id="PF00069">
    <property type="entry name" value="Pkinase"/>
    <property type="match status" value="1"/>
</dbReference>
<protein>
    <recommendedName>
        <fullName evidence="6">Protein kinase domain-containing protein</fullName>
    </recommendedName>
</protein>
<feature type="compositionally biased region" description="Polar residues" evidence="3">
    <location>
        <begin position="503"/>
        <end position="518"/>
    </location>
</feature>
<evidence type="ECO:0000259" key="6">
    <source>
        <dbReference type="PROSITE" id="PS50011"/>
    </source>
</evidence>
<dbReference type="InterPro" id="IPR011042">
    <property type="entry name" value="6-blade_b-propeller_TolB-like"/>
</dbReference>
<dbReference type="InterPro" id="IPR000719">
    <property type="entry name" value="Prot_kinase_dom"/>
</dbReference>
<keyword evidence="5" id="KW-0732">Signal</keyword>
<evidence type="ECO:0000313" key="7">
    <source>
        <dbReference type="EMBL" id="GBG70788.1"/>
    </source>
</evidence>
<keyword evidence="4" id="KW-0812">Transmembrane</keyword>
<feature type="transmembrane region" description="Helical" evidence="4">
    <location>
        <begin position="447"/>
        <end position="471"/>
    </location>
</feature>
<feature type="signal peptide" evidence="5">
    <location>
        <begin position="1"/>
        <end position="23"/>
    </location>
</feature>
<dbReference type="PROSITE" id="PS50011">
    <property type="entry name" value="PROTEIN_KINASE_DOM"/>
    <property type="match status" value="1"/>
</dbReference>
<keyword evidence="4" id="KW-1133">Transmembrane helix</keyword>
<keyword evidence="8" id="KW-1185">Reference proteome</keyword>
<evidence type="ECO:0000256" key="5">
    <source>
        <dbReference type="SAM" id="SignalP"/>
    </source>
</evidence>
<evidence type="ECO:0000256" key="3">
    <source>
        <dbReference type="SAM" id="MobiDB-lite"/>
    </source>
</evidence>
<dbReference type="InterPro" id="IPR011009">
    <property type="entry name" value="Kinase-like_dom_sf"/>
</dbReference>
<dbReference type="GO" id="GO:0005524">
    <property type="term" value="F:ATP binding"/>
    <property type="evidence" value="ECO:0007669"/>
    <property type="project" value="UniProtKB-KW"/>
</dbReference>
<dbReference type="PANTHER" id="PTHR47989:SF47">
    <property type="entry name" value="SERINE_THREONINE-PROTEIN KINASE PBL28-RELATED"/>
    <property type="match status" value="1"/>
</dbReference>
<feature type="region of interest" description="Disordered" evidence="3">
    <location>
        <begin position="775"/>
        <end position="833"/>
    </location>
</feature>
<evidence type="ECO:0000256" key="4">
    <source>
        <dbReference type="SAM" id="Phobius"/>
    </source>
</evidence>
<evidence type="ECO:0000256" key="1">
    <source>
        <dbReference type="ARBA" id="ARBA00022741"/>
    </source>
</evidence>
<gene>
    <name evidence="7" type="ORF">CBR_g8087</name>
</gene>
<dbReference type="PROSITE" id="PS00108">
    <property type="entry name" value="PROTEIN_KINASE_ST"/>
    <property type="match status" value="1"/>
</dbReference>
<keyword evidence="2" id="KW-0067">ATP-binding</keyword>
<comment type="caution">
    <text evidence="7">The sequence shown here is derived from an EMBL/GenBank/DDBJ whole genome shotgun (WGS) entry which is preliminary data.</text>
</comment>
<organism evidence="7 8">
    <name type="scientific">Chara braunii</name>
    <name type="common">Braun's stonewort</name>
    <dbReference type="NCBI Taxonomy" id="69332"/>
    <lineage>
        <taxon>Eukaryota</taxon>
        <taxon>Viridiplantae</taxon>
        <taxon>Streptophyta</taxon>
        <taxon>Charophyceae</taxon>
        <taxon>Charales</taxon>
        <taxon>Characeae</taxon>
        <taxon>Chara</taxon>
    </lineage>
</organism>
<feature type="chain" id="PRO_5017353195" description="Protein kinase domain-containing protein" evidence="5">
    <location>
        <begin position="24"/>
        <end position="833"/>
    </location>
</feature>
<dbReference type="Gene3D" id="2.120.10.30">
    <property type="entry name" value="TolB, C-terminal domain"/>
    <property type="match status" value="1"/>
</dbReference>
<evidence type="ECO:0000313" key="8">
    <source>
        <dbReference type="Proteomes" id="UP000265515"/>
    </source>
</evidence>
<dbReference type="AlphaFoldDB" id="A0A388KLB6"/>
<proteinExistence type="predicted"/>
<accession>A0A388KLB6</accession>
<dbReference type="OrthoDB" id="69842at2759"/>
<feature type="compositionally biased region" description="Low complexity" evidence="3">
    <location>
        <begin position="418"/>
        <end position="427"/>
    </location>
</feature>
<dbReference type="Gene3D" id="1.10.510.10">
    <property type="entry name" value="Transferase(Phosphotransferase) domain 1"/>
    <property type="match status" value="1"/>
</dbReference>
<dbReference type="SUPFAM" id="SSF101898">
    <property type="entry name" value="NHL repeat"/>
    <property type="match status" value="1"/>
</dbReference>
<keyword evidence="1" id="KW-0547">Nucleotide-binding</keyword>
<feature type="compositionally biased region" description="Acidic residues" evidence="3">
    <location>
        <begin position="803"/>
        <end position="814"/>
    </location>
</feature>
<feature type="region of interest" description="Disordered" evidence="3">
    <location>
        <begin position="482"/>
        <end position="518"/>
    </location>
</feature>
<keyword evidence="4" id="KW-0472">Membrane</keyword>
<dbReference type="Gramene" id="GBG70788">
    <property type="protein sequence ID" value="GBG70788"/>
    <property type="gene ID" value="CBR_g8087"/>
</dbReference>
<dbReference type="Proteomes" id="UP000265515">
    <property type="component" value="Unassembled WGS sequence"/>
</dbReference>
<feature type="domain" description="Protein kinase" evidence="6">
    <location>
        <begin position="530"/>
        <end position="833"/>
    </location>
</feature>
<dbReference type="GO" id="GO:0004672">
    <property type="term" value="F:protein kinase activity"/>
    <property type="evidence" value="ECO:0007669"/>
    <property type="project" value="InterPro"/>
</dbReference>